<dbReference type="InterPro" id="IPR027417">
    <property type="entry name" value="P-loop_NTPase"/>
</dbReference>
<feature type="domain" description="Orc1-like AAA ATPase" evidence="2">
    <location>
        <begin position="28"/>
        <end position="157"/>
    </location>
</feature>
<evidence type="ECO:0000313" key="4">
    <source>
        <dbReference type="EMBL" id="MBP0458513.1"/>
    </source>
</evidence>
<dbReference type="PANTHER" id="PTHR47691">
    <property type="entry name" value="REGULATOR-RELATED"/>
    <property type="match status" value="1"/>
</dbReference>
<dbReference type="InterPro" id="IPR058852">
    <property type="entry name" value="HTH_77"/>
</dbReference>
<reference evidence="4" key="1">
    <citation type="submission" date="2021-03" db="EMBL/GenBank/DDBJ databases">
        <title>Whole genome sequence of Streptomyces bomunensis MMS17-BM035.</title>
        <authorList>
            <person name="Lee J.H."/>
        </authorList>
    </citation>
    <scope>NUCLEOTIDE SEQUENCE</scope>
    <source>
        <strain evidence="4">MMS17-BM035</strain>
    </source>
</reference>
<dbReference type="Gene3D" id="3.40.50.300">
    <property type="entry name" value="P-loop containing nucleotide triphosphate hydrolases"/>
    <property type="match status" value="1"/>
</dbReference>
<dbReference type="SUPFAM" id="SSF48452">
    <property type="entry name" value="TPR-like"/>
    <property type="match status" value="1"/>
</dbReference>
<evidence type="ECO:0000259" key="3">
    <source>
        <dbReference type="Pfam" id="PF25872"/>
    </source>
</evidence>
<dbReference type="InterPro" id="IPR041664">
    <property type="entry name" value="AAA_16"/>
</dbReference>
<dbReference type="Pfam" id="PF25872">
    <property type="entry name" value="HTH_77"/>
    <property type="match status" value="1"/>
</dbReference>
<evidence type="ECO:0000313" key="5">
    <source>
        <dbReference type="Proteomes" id="UP000670475"/>
    </source>
</evidence>
<dbReference type="Gene3D" id="1.25.40.10">
    <property type="entry name" value="Tetratricopeptide repeat domain"/>
    <property type="match status" value="1"/>
</dbReference>
<dbReference type="EMBL" id="JAGIQL010000044">
    <property type="protein sequence ID" value="MBP0458513.1"/>
    <property type="molecule type" value="Genomic_DNA"/>
</dbReference>
<dbReference type="PANTHER" id="PTHR47691:SF3">
    <property type="entry name" value="HTH-TYPE TRANSCRIPTIONAL REGULATOR RV0890C-RELATED"/>
    <property type="match status" value="1"/>
</dbReference>
<feature type="domain" description="Winged helix-turn-helix" evidence="3">
    <location>
        <begin position="281"/>
        <end position="352"/>
    </location>
</feature>
<feature type="region of interest" description="Disordered" evidence="1">
    <location>
        <begin position="700"/>
        <end position="727"/>
    </location>
</feature>
<dbReference type="AlphaFoldDB" id="A0A940RXV0"/>
<protein>
    <submittedName>
        <fullName evidence="4">Regulator</fullName>
    </submittedName>
</protein>
<name>A0A940RXV0_9ACTN</name>
<evidence type="ECO:0000259" key="2">
    <source>
        <dbReference type="Pfam" id="PF13191"/>
    </source>
</evidence>
<dbReference type="Pfam" id="PF13191">
    <property type="entry name" value="AAA_16"/>
    <property type="match status" value="1"/>
</dbReference>
<proteinExistence type="predicted"/>
<dbReference type="InterPro" id="IPR011990">
    <property type="entry name" value="TPR-like_helical_dom_sf"/>
</dbReference>
<dbReference type="Proteomes" id="UP000670475">
    <property type="component" value="Unassembled WGS sequence"/>
</dbReference>
<organism evidence="4 5">
    <name type="scientific">Streptomyces montanisoli</name>
    <dbReference type="NCBI Taxonomy" id="2798581"/>
    <lineage>
        <taxon>Bacteria</taxon>
        <taxon>Bacillati</taxon>
        <taxon>Actinomycetota</taxon>
        <taxon>Actinomycetes</taxon>
        <taxon>Kitasatosporales</taxon>
        <taxon>Streptomycetaceae</taxon>
        <taxon>Streptomyces</taxon>
    </lineage>
</organism>
<keyword evidence="5" id="KW-1185">Reference proteome</keyword>
<feature type="region of interest" description="Disordered" evidence="1">
    <location>
        <begin position="1"/>
        <end position="22"/>
    </location>
</feature>
<dbReference type="RefSeq" id="WP_209340272.1">
    <property type="nucleotide sequence ID" value="NZ_JAGIQL010000044.1"/>
</dbReference>
<sequence length="727" mass="78335">MHGTSGADTGHGAPGRTRPGNLPAELSTFVGRGGELADLVGLLESGQERLLTVVGVGGVGKTRLALRAAAAAARSDRGQKRYCDGVWLVELAALRDGDLVDHAFADALGLTDQSPRATRDVLGEFLAEREALLVVDGFEQLADACAAAVRDLLRRAPGLRVLATGRRPLGVEGERTVGLAPLPPEQARELFVARGAARVPGFRPSGADDHAITEVCARLDGIPLALELAAGRLPALSPGQLLARLDDRFALLKDGGRGALPRHRTLRTAIGWSHELCTPRERLLWARLSVFPGPFDLDAAEYVCGGPDLPADEVLDLLGALIDQSLVIRDATPAGVRYRMLATVRAYGAQWLEEVGDADRLRRLHRDWYVGLATWYELDWYGPRQEEVAAGTESAMPNLRAALDLCLATPEEAHIGQHLAGTLWFYWAGCGRLAEGRHWLDRALSWESTRNDGARLKALWVQGYVSLLQGDTTAAVGALHECRRESLRTGDELAYAYAVHRMGCLALLTDDMPRAEHLLVAALRAYRELGEVNSNVLMAQAELAMALAFQGDLDRAVAECVLLREACEDSGERWARAYALYVLAYAEWEHGRHREARGLLAECLTINHAFHDLVGLVLAMELAALVSASEGDAAEAAVLHGAASRLWDSVGLPLFGSRFFGAPQALCERRSREELGASRYAACVERGRRLPAAEAVARALRGPGGQAREGDAAADSVRGEPAAARES</sequence>
<accession>A0A940RXV0</accession>
<gene>
    <name evidence="4" type="ORF">JFN87_13510</name>
</gene>
<dbReference type="SUPFAM" id="SSF52540">
    <property type="entry name" value="P-loop containing nucleoside triphosphate hydrolases"/>
    <property type="match status" value="1"/>
</dbReference>
<dbReference type="PRINTS" id="PR00364">
    <property type="entry name" value="DISEASERSIST"/>
</dbReference>
<evidence type="ECO:0000256" key="1">
    <source>
        <dbReference type="SAM" id="MobiDB-lite"/>
    </source>
</evidence>
<comment type="caution">
    <text evidence="4">The sequence shown here is derived from an EMBL/GenBank/DDBJ whole genome shotgun (WGS) entry which is preliminary data.</text>
</comment>